<reference evidence="2" key="1">
    <citation type="submission" date="2017-02" db="EMBL/GenBank/DDBJ databases">
        <authorList>
            <person name="Varghese N."/>
            <person name="Submissions S."/>
        </authorList>
    </citation>
    <scope>NUCLEOTIDE SEQUENCE [LARGE SCALE GENOMIC DNA]</scope>
    <source>
        <strain evidence="2">ATCC 700200</strain>
    </source>
</reference>
<dbReference type="OrthoDB" id="189238at2"/>
<accession>A0A1T4YKJ4</accession>
<proteinExistence type="predicted"/>
<evidence type="ECO:0000313" key="1">
    <source>
        <dbReference type="EMBL" id="SKB02213.1"/>
    </source>
</evidence>
<gene>
    <name evidence="1" type="ORF">SAMN02745166_03581</name>
</gene>
<dbReference type="RefSeq" id="WP_078814758.1">
    <property type="nucleotide sequence ID" value="NZ_FUYE01000013.1"/>
</dbReference>
<organism evidence="1 2">
    <name type="scientific">Prosthecobacter debontii</name>
    <dbReference type="NCBI Taxonomy" id="48467"/>
    <lineage>
        <taxon>Bacteria</taxon>
        <taxon>Pseudomonadati</taxon>
        <taxon>Verrucomicrobiota</taxon>
        <taxon>Verrucomicrobiia</taxon>
        <taxon>Verrucomicrobiales</taxon>
        <taxon>Verrucomicrobiaceae</taxon>
        <taxon>Prosthecobacter</taxon>
    </lineage>
</organism>
<dbReference type="EMBL" id="FUYE01000013">
    <property type="protein sequence ID" value="SKB02213.1"/>
    <property type="molecule type" value="Genomic_DNA"/>
</dbReference>
<sequence length="171" mass="18699">MHTPAPLASSEVAFASFDLVSFGEILVPDHPLRFGFQYDVVPSQTGSQNIILALTAVAKIPGTEQSCTRGFAVKVDLVTGEVWDLLNDSGLVGWIERPMDTFTDEEPMLLNWEVEHYGAALIPKLQIGGEVFLYPALRYTDGMVMDTVAGLDIGQDPASTFMHPAVWKESL</sequence>
<evidence type="ECO:0000313" key="2">
    <source>
        <dbReference type="Proteomes" id="UP000190774"/>
    </source>
</evidence>
<dbReference type="AlphaFoldDB" id="A0A1T4YKJ4"/>
<name>A0A1T4YKJ4_9BACT</name>
<protein>
    <submittedName>
        <fullName evidence="1">Uncharacterized protein</fullName>
    </submittedName>
</protein>
<dbReference type="Proteomes" id="UP000190774">
    <property type="component" value="Unassembled WGS sequence"/>
</dbReference>
<keyword evidence="2" id="KW-1185">Reference proteome</keyword>